<evidence type="ECO:0000256" key="2">
    <source>
        <dbReference type="ARBA" id="ARBA00023125"/>
    </source>
</evidence>
<evidence type="ECO:0000313" key="6">
    <source>
        <dbReference type="EMBL" id="VDC50527.1"/>
    </source>
</evidence>
<feature type="domain" description="HTH tetR-type" evidence="5">
    <location>
        <begin position="15"/>
        <end position="75"/>
    </location>
</feature>
<evidence type="ECO:0000259" key="5">
    <source>
        <dbReference type="PROSITE" id="PS50977"/>
    </source>
</evidence>
<dbReference type="InterPro" id="IPR050109">
    <property type="entry name" value="HTH-type_TetR-like_transc_reg"/>
</dbReference>
<dbReference type="RefSeq" id="WP_154725329.1">
    <property type="nucleotide sequence ID" value="NZ_UXHF01000003.1"/>
</dbReference>
<feature type="DNA-binding region" description="H-T-H motif" evidence="4">
    <location>
        <begin position="249"/>
        <end position="268"/>
    </location>
</feature>
<dbReference type="InterPro" id="IPR001647">
    <property type="entry name" value="HTH_TetR"/>
</dbReference>
<sequence length="415" mass="46221">MTVTTLPAASTKRFERKRDLILRAASDLINESGMRGMALADVAERVGLSTTSVTYYFRKKEQLAAACFGLALARLEEFVALAEAEPGPRERTARLVQLYFDATTAAHQGRQAAVARLSEIRALDDPLREETLERYRVIVRRVRAMLDDGSGDAGHEVRTARANTLLEMLFWLDGWIGRYAPEDHPRVRRRFIEILEVGLAPKGWRWAPQAMTLSLPDEPGAAITAGASRQDFLMAATRLINERGYRGASVERIASELNVTKGSFYHHLDAKDDLVLACFQRSLQTIFQAQLGSDGLGGDHLQNLASCIARLLEFQFSDEGPLLRTTALQALPPELRERMVDRSNRVAARFADMMIDAIGEGAMRPVDPLIASQMLMAAINGAYEQRAWADRQPSLEEAIDIYASILFSGVFEPRR</sequence>
<dbReference type="GO" id="GO:0000976">
    <property type="term" value="F:transcription cis-regulatory region binding"/>
    <property type="evidence" value="ECO:0007669"/>
    <property type="project" value="TreeGrafter"/>
</dbReference>
<evidence type="ECO:0000313" key="7">
    <source>
        <dbReference type="Proteomes" id="UP000289220"/>
    </source>
</evidence>
<protein>
    <submittedName>
        <fullName evidence="6">Transposon Tn10 TetC protein</fullName>
    </submittedName>
</protein>
<dbReference type="Gene3D" id="1.10.10.60">
    <property type="entry name" value="Homeodomain-like"/>
    <property type="match status" value="2"/>
</dbReference>
<comment type="caution">
    <text evidence="6">The sequence shown here is derived from an EMBL/GenBank/DDBJ whole genome shotgun (WGS) entry which is preliminary data.</text>
</comment>
<dbReference type="AlphaFoldDB" id="A0A7Z8Y406"/>
<keyword evidence="2 4" id="KW-0238">DNA-binding</keyword>
<feature type="domain" description="HTH tetR-type" evidence="5">
    <location>
        <begin position="226"/>
        <end position="286"/>
    </location>
</feature>
<evidence type="ECO:0000256" key="4">
    <source>
        <dbReference type="PROSITE-ProRule" id="PRU00335"/>
    </source>
</evidence>
<gene>
    <name evidence="6" type="primary">tetC</name>
    <name evidence="6" type="ORF">BREV_BREV_00274</name>
</gene>
<keyword evidence="1" id="KW-0805">Transcription regulation</keyword>
<keyword evidence="3" id="KW-0804">Transcription</keyword>
<organism evidence="6 7">
    <name type="scientific">Brevundimonas mediterranea</name>
    <dbReference type="NCBI Taxonomy" id="74329"/>
    <lineage>
        <taxon>Bacteria</taxon>
        <taxon>Pseudomonadati</taxon>
        <taxon>Pseudomonadota</taxon>
        <taxon>Alphaproteobacteria</taxon>
        <taxon>Caulobacterales</taxon>
        <taxon>Caulobacteraceae</taxon>
        <taxon>Brevundimonas</taxon>
    </lineage>
</organism>
<dbReference type="SUPFAM" id="SSF48498">
    <property type="entry name" value="Tetracyclin repressor-like, C-terminal domain"/>
    <property type="match status" value="1"/>
</dbReference>
<dbReference type="InterPro" id="IPR036271">
    <property type="entry name" value="Tet_transcr_reg_TetR-rel_C_sf"/>
</dbReference>
<name>A0A7Z8Y406_9CAUL</name>
<dbReference type="InterPro" id="IPR009057">
    <property type="entry name" value="Homeodomain-like_sf"/>
</dbReference>
<keyword evidence="7" id="KW-1185">Reference proteome</keyword>
<dbReference type="PANTHER" id="PTHR30055:SF234">
    <property type="entry name" value="HTH-TYPE TRANSCRIPTIONAL REGULATOR BETI"/>
    <property type="match status" value="1"/>
</dbReference>
<feature type="DNA-binding region" description="H-T-H motif" evidence="4">
    <location>
        <begin position="38"/>
        <end position="57"/>
    </location>
</feature>
<dbReference type="Pfam" id="PF00440">
    <property type="entry name" value="TetR_N"/>
    <property type="match status" value="2"/>
</dbReference>
<dbReference type="PANTHER" id="PTHR30055">
    <property type="entry name" value="HTH-TYPE TRANSCRIPTIONAL REGULATOR RUTR"/>
    <property type="match status" value="1"/>
</dbReference>
<dbReference type="Proteomes" id="UP000289220">
    <property type="component" value="Unassembled WGS sequence"/>
</dbReference>
<dbReference type="Gene3D" id="1.10.357.10">
    <property type="entry name" value="Tetracycline Repressor, domain 2"/>
    <property type="match status" value="2"/>
</dbReference>
<reference evidence="6 7" key="1">
    <citation type="submission" date="2018-11" db="EMBL/GenBank/DDBJ databases">
        <authorList>
            <person name="Peiro R."/>
            <person name="Begona"/>
            <person name="Cbmso G."/>
            <person name="Lopez M."/>
            <person name="Gonzalez S."/>
            <person name="Sacristan E."/>
            <person name="Castillo E."/>
        </authorList>
    </citation>
    <scope>NUCLEOTIDE SEQUENCE [LARGE SCALE GENOMIC DNA]</scope>
    <source>
        <strain evidence="6">Brev_genome</strain>
    </source>
</reference>
<dbReference type="EMBL" id="UXHF01000003">
    <property type="protein sequence ID" value="VDC50527.1"/>
    <property type="molecule type" value="Genomic_DNA"/>
</dbReference>
<dbReference type="PROSITE" id="PS50977">
    <property type="entry name" value="HTH_TETR_2"/>
    <property type="match status" value="2"/>
</dbReference>
<evidence type="ECO:0000256" key="1">
    <source>
        <dbReference type="ARBA" id="ARBA00023015"/>
    </source>
</evidence>
<accession>A0A7Z8Y406</accession>
<evidence type="ECO:0000256" key="3">
    <source>
        <dbReference type="ARBA" id="ARBA00023163"/>
    </source>
</evidence>
<proteinExistence type="predicted"/>
<dbReference type="PRINTS" id="PR00455">
    <property type="entry name" value="HTHTETR"/>
</dbReference>
<dbReference type="SUPFAM" id="SSF46689">
    <property type="entry name" value="Homeodomain-like"/>
    <property type="match status" value="2"/>
</dbReference>
<dbReference type="GO" id="GO:0003700">
    <property type="term" value="F:DNA-binding transcription factor activity"/>
    <property type="evidence" value="ECO:0007669"/>
    <property type="project" value="TreeGrafter"/>
</dbReference>